<dbReference type="Proteomes" id="UP000243686">
    <property type="component" value="Unassembled WGS sequence"/>
</dbReference>
<keyword evidence="2" id="KW-0812">Transmembrane</keyword>
<dbReference type="SUPFAM" id="SSF49562">
    <property type="entry name" value="C2 domain (Calcium/lipid-binding domain, CaLB)"/>
    <property type="match status" value="1"/>
</dbReference>
<evidence type="ECO:0000313" key="8">
    <source>
        <dbReference type="Proteomes" id="UP000243686"/>
    </source>
</evidence>
<dbReference type="GO" id="GO:0016020">
    <property type="term" value="C:membrane"/>
    <property type="evidence" value="ECO:0007669"/>
    <property type="project" value="UniProtKB-SubCell"/>
</dbReference>
<organism evidence="7 8">
    <name type="scientific">Opisthorchis viverrini</name>
    <name type="common">Southeast Asian liver fluke</name>
    <dbReference type="NCBI Taxonomy" id="6198"/>
    <lineage>
        <taxon>Eukaryota</taxon>
        <taxon>Metazoa</taxon>
        <taxon>Spiralia</taxon>
        <taxon>Lophotrochozoa</taxon>
        <taxon>Platyhelminthes</taxon>
        <taxon>Trematoda</taxon>
        <taxon>Digenea</taxon>
        <taxon>Opisthorchiida</taxon>
        <taxon>Opisthorchiata</taxon>
        <taxon>Opisthorchiidae</taxon>
        <taxon>Opisthorchis</taxon>
    </lineage>
</organism>
<proteinExistence type="predicted"/>
<dbReference type="InterPro" id="IPR035892">
    <property type="entry name" value="C2_domain_sf"/>
</dbReference>
<keyword evidence="4" id="KW-1133">Transmembrane helix</keyword>
<reference evidence="7 8" key="1">
    <citation type="submission" date="2015-03" db="EMBL/GenBank/DDBJ databases">
        <title>Draft genome of the nematode, Opisthorchis viverrini.</title>
        <authorList>
            <person name="Mitreva M."/>
        </authorList>
    </citation>
    <scope>NUCLEOTIDE SEQUENCE [LARGE SCALE GENOMIC DNA]</scope>
    <source>
        <strain evidence="7">Khon Kaen</strain>
    </source>
</reference>
<protein>
    <submittedName>
        <fullName evidence="7">C2 domain protein</fullName>
    </submittedName>
</protein>
<dbReference type="PROSITE" id="PS50004">
    <property type="entry name" value="C2"/>
    <property type="match status" value="1"/>
</dbReference>
<sequence>MTDMTFPEDPRITDRIGETIFKAQPYQLVVNVIEARRLFGTNINPVVTVTVGKEVQKTPAKFATNHPFYDSFFSFDLQRARQQLLTETIKIQNCYGYAILGVLMTADQMSYIMGNNTEV</sequence>
<evidence type="ECO:0000256" key="3">
    <source>
        <dbReference type="ARBA" id="ARBA00022737"/>
    </source>
</evidence>
<dbReference type="InterPro" id="IPR000008">
    <property type="entry name" value="C2_dom"/>
</dbReference>
<evidence type="ECO:0000259" key="6">
    <source>
        <dbReference type="PROSITE" id="PS50004"/>
    </source>
</evidence>
<keyword evidence="5" id="KW-0472">Membrane</keyword>
<dbReference type="Pfam" id="PF00168">
    <property type="entry name" value="C2"/>
    <property type="match status" value="1"/>
</dbReference>
<comment type="subcellular location">
    <subcellularLocation>
        <location evidence="1">Membrane</location>
        <topology evidence="1">Single-pass membrane protein</topology>
    </subcellularLocation>
</comment>
<evidence type="ECO:0000256" key="2">
    <source>
        <dbReference type="ARBA" id="ARBA00022692"/>
    </source>
</evidence>
<name>A0A1S8WVW0_OPIVI</name>
<dbReference type="AlphaFoldDB" id="A0A1S8WVW0"/>
<dbReference type="InterPro" id="IPR037721">
    <property type="entry name" value="Ferlin"/>
</dbReference>
<keyword evidence="3" id="KW-0677">Repeat</keyword>
<dbReference type="Gene3D" id="2.60.40.150">
    <property type="entry name" value="C2 domain"/>
    <property type="match status" value="1"/>
</dbReference>
<evidence type="ECO:0000256" key="1">
    <source>
        <dbReference type="ARBA" id="ARBA00004167"/>
    </source>
</evidence>
<evidence type="ECO:0000313" key="7">
    <source>
        <dbReference type="EMBL" id="OON18564.1"/>
    </source>
</evidence>
<feature type="domain" description="C2" evidence="6">
    <location>
        <begin position="6"/>
        <end position="119"/>
    </location>
</feature>
<gene>
    <name evidence="7" type="ORF">X801_05577</name>
</gene>
<dbReference type="EMBL" id="KV894051">
    <property type="protein sequence ID" value="OON18564.1"/>
    <property type="molecule type" value="Genomic_DNA"/>
</dbReference>
<dbReference type="GO" id="GO:0007009">
    <property type="term" value="P:plasma membrane organization"/>
    <property type="evidence" value="ECO:0007669"/>
    <property type="project" value="TreeGrafter"/>
</dbReference>
<evidence type="ECO:0000256" key="5">
    <source>
        <dbReference type="ARBA" id="ARBA00023136"/>
    </source>
</evidence>
<dbReference type="PANTHER" id="PTHR12546">
    <property type="entry name" value="FER-1-LIKE"/>
    <property type="match status" value="1"/>
</dbReference>
<keyword evidence="8" id="KW-1185">Reference proteome</keyword>
<evidence type="ECO:0000256" key="4">
    <source>
        <dbReference type="ARBA" id="ARBA00022989"/>
    </source>
</evidence>
<accession>A0A1S8WVW0</accession>
<dbReference type="PANTHER" id="PTHR12546:SF33">
    <property type="entry name" value="SPERM VESICLE FUSION PROTEIN FER-1"/>
    <property type="match status" value="1"/>
</dbReference>